<feature type="binding site" evidence="10">
    <location>
        <position position="157"/>
    </location>
    <ligand>
        <name>Zn(2+)</name>
        <dbReference type="ChEBI" id="CHEBI:29105"/>
        <note>catalytic</note>
    </ligand>
</feature>
<dbReference type="GO" id="GO:0008270">
    <property type="term" value="F:zinc ion binding"/>
    <property type="evidence" value="ECO:0007669"/>
    <property type="project" value="UniProtKB-UniRule"/>
</dbReference>
<keyword evidence="2 10" id="KW-0479">Metal-binding</keyword>
<keyword evidence="16" id="KW-1185">Reference proteome</keyword>
<dbReference type="AlphaFoldDB" id="A0A6P7JTP8"/>
<protein>
    <recommendedName>
        <fullName evidence="11">Metalloendopeptidase</fullName>
        <ecNumber evidence="11">3.4.24.-</ecNumber>
    </recommendedName>
</protein>
<dbReference type="GeneID" id="114447967"/>
<keyword evidence="3 11" id="KW-0732">Signal</keyword>
<evidence type="ECO:0000256" key="10">
    <source>
        <dbReference type="PROSITE-ProRule" id="PRU01211"/>
    </source>
</evidence>
<evidence type="ECO:0000256" key="6">
    <source>
        <dbReference type="ARBA" id="ARBA00023049"/>
    </source>
</evidence>
<dbReference type="GO" id="GO:0016020">
    <property type="term" value="C:membrane"/>
    <property type="evidence" value="ECO:0007669"/>
    <property type="project" value="InterPro"/>
</dbReference>
<evidence type="ECO:0000256" key="1">
    <source>
        <dbReference type="ARBA" id="ARBA00022670"/>
    </source>
</evidence>
<evidence type="ECO:0000256" key="2">
    <source>
        <dbReference type="ARBA" id="ARBA00022723"/>
    </source>
</evidence>
<evidence type="ECO:0000256" key="7">
    <source>
        <dbReference type="ARBA" id="ARBA00023145"/>
    </source>
</evidence>
<evidence type="ECO:0000313" key="16">
    <source>
        <dbReference type="Proteomes" id="UP000515145"/>
    </source>
</evidence>
<feature type="transmembrane region" description="Helical" evidence="13">
    <location>
        <begin position="663"/>
        <end position="684"/>
    </location>
</feature>
<proteinExistence type="predicted"/>
<dbReference type="SUPFAM" id="SSF49599">
    <property type="entry name" value="TRAF domain-like"/>
    <property type="match status" value="1"/>
</dbReference>
<dbReference type="PROSITE" id="PS50060">
    <property type="entry name" value="MAM_2"/>
    <property type="match status" value="1"/>
</dbReference>
<evidence type="ECO:0000256" key="3">
    <source>
        <dbReference type="ARBA" id="ARBA00022729"/>
    </source>
</evidence>
<evidence type="ECO:0000256" key="9">
    <source>
        <dbReference type="ARBA" id="ARBA00023180"/>
    </source>
</evidence>
<dbReference type="EC" id="3.4.24.-" evidence="11"/>
<dbReference type="GO" id="GO:0006508">
    <property type="term" value="P:proteolysis"/>
    <property type="evidence" value="ECO:0007669"/>
    <property type="project" value="UniProtKB-KW"/>
</dbReference>
<feature type="active site" evidence="10">
    <location>
        <position position="148"/>
    </location>
</feature>
<dbReference type="Gene3D" id="3.40.390.10">
    <property type="entry name" value="Collagenase (Catalytic Domain)"/>
    <property type="match status" value="1"/>
</dbReference>
<feature type="domain" description="Peptidase M12A" evidence="15">
    <location>
        <begin position="58"/>
        <end position="251"/>
    </location>
</feature>
<dbReference type="SUPFAM" id="SSF49899">
    <property type="entry name" value="Concanavalin A-like lectins/glucanases"/>
    <property type="match status" value="1"/>
</dbReference>
<dbReference type="PANTHER" id="PTHR10127">
    <property type="entry name" value="DISCOIDIN, CUB, EGF, LAMININ , AND ZINC METALLOPROTEASE DOMAIN CONTAINING"/>
    <property type="match status" value="1"/>
</dbReference>
<dbReference type="Gene3D" id="2.60.210.10">
    <property type="entry name" value="Apoptosis, Tumor Necrosis Factor Receptor Associated Protein 2, Chain A"/>
    <property type="match status" value="1"/>
</dbReference>
<dbReference type="SMART" id="SM00137">
    <property type="entry name" value="MAM"/>
    <property type="match status" value="1"/>
</dbReference>
<dbReference type="InterPro" id="IPR000998">
    <property type="entry name" value="MAM_dom"/>
</dbReference>
<dbReference type="InterPro" id="IPR024079">
    <property type="entry name" value="MetalloPept_cat_dom_sf"/>
</dbReference>
<evidence type="ECO:0000259" key="14">
    <source>
        <dbReference type="PROSITE" id="PS50060"/>
    </source>
</evidence>
<feature type="chain" id="PRO_5044519003" description="Metalloendopeptidase" evidence="11">
    <location>
        <begin position="26"/>
        <end position="686"/>
    </location>
</feature>
<keyword evidence="13" id="KW-0472">Membrane</keyword>
<dbReference type="OrthoDB" id="291007at2759"/>
<keyword evidence="13" id="KW-0812">Transmembrane</keyword>
<evidence type="ECO:0000256" key="8">
    <source>
        <dbReference type="ARBA" id="ARBA00023157"/>
    </source>
</evidence>
<dbReference type="RefSeq" id="XP_028280339.1">
    <property type="nucleotide sequence ID" value="XM_028424538.1"/>
</dbReference>
<dbReference type="InterPro" id="IPR001506">
    <property type="entry name" value="Peptidase_M12A"/>
</dbReference>
<keyword evidence="5 10" id="KW-0862">Zinc</keyword>
<dbReference type="Pfam" id="PF00629">
    <property type="entry name" value="MAM"/>
    <property type="match status" value="1"/>
</dbReference>
<reference evidence="17 18" key="1">
    <citation type="submission" date="2025-04" db="UniProtKB">
        <authorList>
            <consortium name="RefSeq"/>
        </authorList>
    </citation>
    <scope>IDENTIFICATION</scope>
</reference>
<dbReference type="RefSeq" id="XP_028280337.1">
    <property type="nucleotide sequence ID" value="XM_028424536.1"/>
</dbReference>
<keyword evidence="6 10" id="KW-0482">Metalloprotease</keyword>
<keyword evidence="9" id="KW-0325">Glycoprotein</keyword>
<evidence type="ECO:0000256" key="11">
    <source>
        <dbReference type="RuleBase" id="RU361183"/>
    </source>
</evidence>
<evidence type="ECO:0000256" key="4">
    <source>
        <dbReference type="ARBA" id="ARBA00022801"/>
    </source>
</evidence>
<gene>
    <name evidence="18" type="primary">LOC114447967</name>
    <name evidence="17" type="synonym">LOC114447966</name>
</gene>
<dbReference type="InterPro" id="IPR013320">
    <property type="entry name" value="ConA-like_dom_sf"/>
</dbReference>
<dbReference type="Proteomes" id="UP000515145">
    <property type="component" value="Chromosome 16"/>
</dbReference>
<dbReference type="SUPFAM" id="SSF55486">
    <property type="entry name" value="Metalloproteases ('zincins'), catalytic domain"/>
    <property type="match status" value="1"/>
</dbReference>
<feature type="compositionally biased region" description="Polar residues" evidence="12">
    <location>
        <begin position="604"/>
        <end position="635"/>
    </location>
</feature>
<dbReference type="Pfam" id="PF01400">
    <property type="entry name" value="Astacin"/>
    <property type="match status" value="1"/>
</dbReference>
<dbReference type="InterPro" id="IPR002083">
    <property type="entry name" value="MATH/TRAF_dom"/>
</dbReference>
<keyword evidence="1 10" id="KW-0645">Protease</keyword>
<organism evidence="16 18">
    <name type="scientific">Parambassis ranga</name>
    <name type="common">Indian glassy fish</name>
    <dbReference type="NCBI Taxonomy" id="210632"/>
    <lineage>
        <taxon>Eukaryota</taxon>
        <taxon>Metazoa</taxon>
        <taxon>Chordata</taxon>
        <taxon>Craniata</taxon>
        <taxon>Vertebrata</taxon>
        <taxon>Euteleostomi</taxon>
        <taxon>Actinopterygii</taxon>
        <taxon>Neopterygii</taxon>
        <taxon>Teleostei</taxon>
        <taxon>Neoteleostei</taxon>
        <taxon>Acanthomorphata</taxon>
        <taxon>Ovalentaria</taxon>
        <taxon>Ambassidae</taxon>
        <taxon>Parambassis</taxon>
    </lineage>
</organism>
<dbReference type="PANTHER" id="PTHR10127:SF903">
    <property type="entry name" value="MEPRIN A SUBUNIT"/>
    <property type="match status" value="1"/>
</dbReference>
<dbReference type="PROSITE" id="PS51864">
    <property type="entry name" value="ASTACIN"/>
    <property type="match status" value="1"/>
</dbReference>
<comment type="caution">
    <text evidence="10">Lacks conserved residue(s) required for the propagation of feature annotation.</text>
</comment>
<evidence type="ECO:0000313" key="17">
    <source>
        <dbReference type="RefSeq" id="XP_028280337.1"/>
    </source>
</evidence>
<dbReference type="Gene3D" id="2.60.120.200">
    <property type="match status" value="1"/>
</dbReference>
<feature type="binding site" evidence="10">
    <location>
        <position position="147"/>
    </location>
    <ligand>
        <name>Zn(2+)</name>
        <dbReference type="ChEBI" id="CHEBI:29105"/>
        <note>catalytic</note>
    </ligand>
</feature>
<dbReference type="InterPro" id="IPR006026">
    <property type="entry name" value="Peptidase_Metallo"/>
</dbReference>
<evidence type="ECO:0000313" key="18">
    <source>
        <dbReference type="RefSeq" id="XP_028280339.1"/>
    </source>
</evidence>
<dbReference type="GO" id="GO:0004222">
    <property type="term" value="F:metalloendopeptidase activity"/>
    <property type="evidence" value="ECO:0007669"/>
    <property type="project" value="UniProtKB-UniRule"/>
</dbReference>
<dbReference type="CDD" id="cd06263">
    <property type="entry name" value="MAM"/>
    <property type="match status" value="1"/>
</dbReference>
<dbReference type="PRINTS" id="PR00480">
    <property type="entry name" value="ASTACIN"/>
</dbReference>
<dbReference type="Pfam" id="PF22486">
    <property type="entry name" value="MATH_2"/>
    <property type="match status" value="1"/>
</dbReference>
<evidence type="ECO:0000256" key="5">
    <source>
        <dbReference type="ARBA" id="ARBA00022833"/>
    </source>
</evidence>
<sequence>MRIKGFIFLMVNLAISTSFFENANGPENVVILKETDIPEANKGHRHDDIVESPSGERSAILGDYLWTSPVPYIFDQSLEINARGVILQAFDQFKLKSCIDFKPRDSEKYYVDVKKLDGCFSSIGRVTPNGQVLSIGQFCDSVATVEHEFLHALGFFHEQSRYDRDDYVIIQFENIVKGYENNFLKASSEESTTQGVPYDYFSVMHYGQNFFSNGNGSTIITKDPDFQNVIGQRLEMSSKDVLELNLLYKCNSSITFMMKCSFSEGSTCQTSRCSQSSNGWEMVTQAQGGPSSDHTGLPNGNGTISHQAGHFMHASTATGQQGDSAWLETNIMSPKRDCHVQCLHFYYFHSGNESDELNIWMREFQNEQDTTGTLYLMGQITGPPTSHWTLHHVSLNATKHFQVEFEVRKGAGRSSGGFSIDDINLSETECPHVTIQLNDFNINTPKVTYSPRQYSAEGYAYRILTSITESNIVMFLQLVSGDYDDKLQWPCSYRQVTFQILDQNPNIQLQMSKRLSFTTDPTSLYGNGNLYWDNPRIIGTKITDEYNATMFVGPSYGYYVSVDMQTRDFIKGGSAIFLAQFKDISPLLNVSVLPCPEVRPPQIKNPSRNQNVGPCSQRGVPTTPASFTTSNNSVVPTTDAPPTTDDSIVPTTYAPPTTTDDSIFGFSPAVVASPVLILLALLLLMP</sequence>
<feature type="compositionally biased region" description="Low complexity" evidence="12">
    <location>
        <begin position="636"/>
        <end position="650"/>
    </location>
</feature>
<evidence type="ECO:0000256" key="13">
    <source>
        <dbReference type="SAM" id="Phobius"/>
    </source>
</evidence>
<feature type="signal peptide" evidence="11">
    <location>
        <begin position="1"/>
        <end position="25"/>
    </location>
</feature>
<evidence type="ECO:0000259" key="15">
    <source>
        <dbReference type="PROSITE" id="PS51864"/>
    </source>
</evidence>
<name>A0A6P7JTP8_9TELE</name>
<keyword evidence="4 10" id="KW-0378">Hydrolase</keyword>
<accession>A0A6P7JTP8</accession>
<feature type="domain" description="MAM" evidence="14">
    <location>
        <begin position="258"/>
        <end position="432"/>
    </location>
</feature>
<dbReference type="InterPro" id="IPR008974">
    <property type="entry name" value="TRAF-like"/>
</dbReference>
<comment type="cofactor">
    <cofactor evidence="10 11">
        <name>Zn(2+)</name>
        <dbReference type="ChEBI" id="CHEBI:29105"/>
    </cofactor>
    <text evidence="10 11">Binds 1 zinc ion per subunit.</text>
</comment>
<feature type="region of interest" description="Disordered" evidence="12">
    <location>
        <begin position="601"/>
        <end position="650"/>
    </location>
</feature>
<keyword evidence="13" id="KW-1133">Transmembrane helix</keyword>
<keyword evidence="8" id="KW-1015">Disulfide bond</keyword>
<keyword evidence="7" id="KW-0865">Zymogen</keyword>
<dbReference type="SMART" id="SM00235">
    <property type="entry name" value="ZnMc"/>
    <property type="match status" value="1"/>
</dbReference>
<dbReference type="FunFam" id="3.40.390.10:FF:000015">
    <property type="entry name" value="Meprin A subunit"/>
    <property type="match status" value="1"/>
</dbReference>
<feature type="binding site" evidence="10">
    <location>
        <position position="151"/>
    </location>
    <ligand>
        <name>Zn(2+)</name>
        <dbReference type="ChEBI" id="CHEBI:29105"/>
        <note>catalytic</note>
    </ligand>
</feature>
<evidence type="ECO:0000256" key="12">
    <source>
        <dbReference type="SAM" id="MobiDB-lite"/>
    </source>
</evidence>